<feature type="region of interest" description="Disordered" evidence="1">
    <location>
        <begin position="75"/>
        <end position="149"/>
    </location>
</feature>
<dbReference type="EMBL" id="ML976668">
    <property type="protein sequence ID" value="KAF1976025.1"/>
    <property type="molecule type" value="Genomic_DNA"/>
</dbReference>
<protein>
    <submittedName>
        <fullName evidence="2">Uncharacterized protein</fullName>
    </submittedName>
</protein>
<organism evidence="2 3">
    <name type="scientific">Bimuria novae-zelandiae CBS 107.79</name>
    <dbReference type="NCBI Taxonomy" id="1447943"/>
    <lineage>
        <taxon>Eukaryota</taxon>
        <taxon>Fungi</taxon>
        <taxon>Dikarya</taxon>
        <taxon>Ascomycota</taxon>
        <taxon>Pezizomycotina</taxon>
        <taxon>Dothideomycetes</taxon>
        <taxon>Pleosporomycetidae</taxon>
        <taxon>Pleosporales</taxon>
        <taxon>Massarineae</taxon>
        <taxon>Didymosphaeriaceae</taxon>
        <taxon>Bimuria</taxon>
    </lineage>
</organism>
<evidence type="ECO:0000313" key="3">
    <source>
        <dbReference type="Proteomes" id="UP000800036"/>
    </source>
</evidence>
<sequence>MSNKNNASICRPDIHSPSRPVQITPMHAAPRTPAISAHCQYALIQATPMHTITLTLPVPLHSQLRCMQYVNSTTPLPPSSNGPAPFPPLSTPPHPPNATTASSSPPPSPSSTPDSHIRYTTNTARSQGLASLSAHPADTPCPALSSWPRGRGAYTGGRAWPGSRRSRGRRRLDTFVGVGVVCGGVVGGG</sequence>
<dbReference type="AlphaFoldDB" id="A0A6A5VG29"/>
<accession>A0A6A5VG29</accession>
<gene>
    <name evidence="2" type="ORF">BU23DRAFT_59410</name>
</gene>
<name>A0A6A5VG29_9PLEO</name>
<feature type="compositionally biased region" description="Pro residues" evidence="1">
    <location>
        <begin position="75"/>
        <end position="96"/>
    </location>
</feature>
<proteinExistence type="predicted"/>
<dbReference type="Proteomes" id="UP000800036">
    <property type="component" value="Unassembled WGS sequence"/>
</dbReference>
<reference evidence="2" key="1">
    <citation type="journal article" date="2020" name="Stud. Mycol.">
        <title>101 Dothideomycetes genomes: a test case for predicting lifestyles and emergence of pathogens.</title>
        <authorList>
            <person name="Haridas S."/>
            <person name="Albert R."/>
            <person name="Binder M."/>
            <person name="Bloem J."/>
            <person name="Labutti K."/>
            <person name="Salamov A."/>
            <person name="Andreopoulos B."/>
            <person name="Baker S."/>
            <person name="Barry K."/>
            <person name="Bills G."/>
            <person name="Bluhm B."/>
            <person name="Cannon C."/>
            <person name="Castanera R."/>
            <person name="Culley D."/>
            <person name="Daum C."/>
            <person name="Ezra D."/>
            <person name="Gonzalez J."/>
            <person name="Henrissat B."/>
            <person name="Kuo A."/>
            <person name="Liang C."/>
            <person name="Lipzen A."/>
            <person name="Lutzoni F."/>
            <person name="Magnuson J."/>
            <person name="Mondo S."/>
            <person name="Nolan M."/>
            <person name="Ohm R."/>
            <person name="Pangilinan J."/>
            <person name="Park H.-J."/>
            <person name="Ramirez L."/>
            <person name="Alfaro M."/>
            <person name="Sun H."/>
            <person name="Tritt A."/>
            <person name="Yoshinaga Y."/>
            <person name="Zwiers L.-H."/>
            <person name="Turgeon B."/>
            <person name="Goodwin S."/>
            <person name="Spatafora J."/>
            <person name="Crous P."/>
            <person name="Grigoriev I."/>
        </authorList>
    </citation>
    <scope>NUCLEOTIDE SEQUENCE</scope>
    <source>
        <strain evidence="2">CBS 107.79</strain>
    </source>
</reference>
<keyword evidence="3" id="KW-1185">Reference proteome</keyword>
<feature type="compositionally biased region" description="Polar residues" evidence="1">
    <location>
        <begin position="118"/>
        <end position="130"/>
    </location>
</feature>
<evidence type="ECO:0000256" key="1">
    <source>
        <dbReference type="SAM" id="MobiDB-lite"/>
    </source>
</evidence>
<feature type="region of interest" description="Disordered" evidence="1">
    <location>
        <begin position="1"/>
        <end position="21"/>
    </location>
</feature>
<evidence type="ECO:0000313" key="2">
    <source>
        <dbReference type="EMBL" id="KAF1976025.1"/>
    </source>
</evidence>